<accession>A0A1X7ALI4</accession>
<dbReference type="AlphaFoldDB" id="A0A1X7ALI4"/>
<dbReference type="RefSeq" id="WP_087110652.1">
    <property type="nucleotide sequence ID" value="NZ_CBCSCN010000006.1"/>
</dbReference>
<reference evidence="1 2" key="1">
    <citation type="submission" date="2017-03" db="EMBL/GenBank/DDBJ databases">
        <authorList>
            <person name="Afonso C.L."/>
            <person name="Miller P.J."/>
            <person name="Scott M.A."/>
            <person name="Spackman E."/>
            <person name="Goraichik I."/>
            <person name="Dimitrov K.M."/>
            <person name="Suarez D.L."/>
            <person name="Swayne D.E."/>
        </authorList>
    </citation>
    <scope>NUCLEOTIDE SEQUENCE [LARGE SCALE GENOMIC DNA]</scope>
    <source>
        <strain evidence="1">SB41UT1</strain>
    </source>
</reference>
<gene>
    <name evidence="1" type="ORF">EHSB41UT_02652</name>
</gene>
<name>A0A1X7ALI4_9GAMM</name>
<evidence type="ECO:0000313" key="1">
    <source>
        <dbReference type="EMBL" id="SMA48220.1"/>
    </source>
</evidence>
<proteinExistence type="predicted"/>
<protein>
    <submittedName>
        <fullName evidence="1">Uncharacterized protein</fullName>
    </submittedName>
</protein>
<keyword evidence="2" id="KW-1185">Reference proteome</keyword>
<evidence type="ECO:0000313" key="2">
    <source>
        <dbReference type="Proteomes" id="UP000196573"/>
    </source>
</evidence>
<dbReference type="OrthoDB" id="9981120at2"/>
<dbReference type="EMBL" id="FWPT01000006">
    <property type="protein sequence ID" value="SMA48220.1"/>
    <property type="molecule type" value="Genomic_DNA"/>
</dbReference>
<sequence length="216" mass="23645">MAVRYRKQSSVETNVFTPEQQTERKSAEAVQSFPGKGQVLRGTQESLGSLIYKSLTVRNVARAFNPFYVLSNISRLCDRAGSALFTTITKGAPLIVTENAPTYTKDGLSVEPCSRKRALLAGLAVLPFAAIIKINSLIVEEVDGWADFTNFADHLQLMGCNPIPDYYYTMGHCFRFSSAIQGDHGLKPSATYEDIRGIFGRFSILTAAYKTAGLAA</sequence>
<dbReference type="Proteomes" id="UP000196573">
    <property type="component" value="Unassembled WGS sequence"/>
</dbReference>
<organism evidence="1 2">
    <name type="scientific">Parendozoicomonas haliclonae</name>
    <dbReference type="NCBI Taxonomy" id="1960125"/>
    <lineage>
        <taxon>Bacteria</taxon>
        <taxon>Pseudomonadati</taxon>
        <taxon>Pseudomonadota</taxon>
        <taxon>Gammaproteobacteria</taxon>
        <taxon>Oceanospirillales</taxon>
        <taxon>Endozoicomonadaceae</taxon>
        <taxon>Parendozoicomonas</taxon>
    </lineage>
</organism>